<organism evidence="1 2">
    <name type="scientific">Brevundimonas aurantiaca</name>
    <dbReference type="NCBI Taxonomy" id="74316"/>
    <lineage>
        <taxon>Bacteria</taxon>
        <taxon>Pseudomonadati</taxon>
        <taxon>Pseudomonadota</taxon>
        <taxon>Alphaproteobacteria</taxon>
        <taxon>Caulobacterales</taxon>
        <taxon>Caulobacteraceae</taxon>
        <taxon>Brevundimonas</taxon>
    </lineage>
</organism>
<gene>
    <name evidence="1" type="ORF">GGQ93_002605</name>
</gene>
<dbReference type="InterPro" id="IPR007788">
    <property type="entry name" value="QCT"/>
</dbReference>
<dbReference type="PANTHER" id="PTHR31270:SF1">
    <property type="entry name" value="GLUTAMINYL-PEPTIDE CYCLOTRANSFERASE"/>
    <property type="match status" value="1"/>
</dbReference>
<evidence type="ECO:0000313" key="2">
    <source>
        <dbReference type="Proteomes" id="UP000527324"/>
    </source>
</evidence>
<dbReference type="SUPFAM" id="SSF50969">
    <property type="entry name" value="YVTN repeat-like/Quinoprotein amine dehydrogenase"/>
    <property type="match status" value="1"/>
</dbReference>
<dbReference type="RefSeq" id="WP_183217540.1">
    <property type="nucleotide sequence ID" value="NZ_CAJFZW010000024.1"/>
</dbReference>
<proteinExistence type="predicted"/>
<dbReference type="InterPro" id="IPR015943">
    <property type="entry name" value="WD40/YVTN_repeat-like_dom_sf"/>
</dbReference>
<accession>A0A7W9C860</accession>
<dbReference type="GO" id="GO:0016603">
    <property type="term" value="F:glutaminyl-peptide cyclotransferase activity"/>
    <property type="evidence" value="ECO:0007669"/>
    <property type="project" value="InterPro"/>
</dbReference>
<reference evidence="1 2" key="1">
    <citation type="submission" date="2020-08" db="EMBL/GenBank/DDBJ databases">
        <title>Genomic Encyclopedia of Type Strains, Phase IV (KMG-IV): sequencing the most valuable type-strain genomes for metagenomic binning, comparative biology and taxonomic classification.</title>
        <authorList>
            <person name="Goeker M."/>
        </authorList>
    </citation>
    <scope>NUCLEOTIDE SEQUENCE [LARGE SCALE GENOMIC DNA]</scope>
    <source>
        <strain evidence="1 2">DSM 4731</strain>
    </source>
</reference>
<keyword evidence="2" id="KW-1185">Reference proteome</keyword>
<dbReference type="PANTHER" id="PTHR31270">
    <property type="entry name" value="GLUTAMINYL-PEPTIDE CYCLOTRANSFERASE"/>
    <property type="match status" value="1"/>
</dbReference>
<dbReference type="Gene3D" id="2.130.10.10">
    <property type="entry name" value="YVTN repeat-like/Quinoprotein amine dehydrogenase"/>
    <property type="match status" value="1"/>
</dbReference>
<sequence length="257" mass="28707">MPRPPLRFAGLIVGLLLAVGATLPVRAEVPTQAYQVVHAYPHDRTAFTEGLFFHAGALYESTGLYPSSVRQVRLEDGEILRRHDLPTVYFGEGLAALNGKLYNLTWRNHIGFIFKLEDFSPLGGFSYPGEGWGLTTDGRRLIMSDGTDQIRFLDPDTLAETGRISVTADGRPLDQINELEWIDGEVFANLWQDNRIARIDPETGVVKAFIDLTDLVPKDAGLDPNDDVLNGIAWDAAGKRLFVTGKRWPQLYEIRLR</sequence>
<dbReference type="InterPro" id="IPR011044">
    <property type="entry name" value="Quino_amine_DH_bsu"/>
</dbReference>
<dbReference type="Pfam" id="PF05096">
    <property type="entry name" value="Glu_cyclase_2"/>
    <property type="match status" value="1"/>
</dbReference>
<keyword evidence="1" id="KW-0808">Transferase</keyword>
<protein>
    <submittedName>
        <fullName evidence="1">Glutamine cyclotransferase</fullName>
    </submittedName>
</protein>
<comment type="caution">
    <text evidence="1">The sequence shown here is derived from an EMBL/GenBank/DDBJ whole genome shotgun (WGS) entry which is preliminary data.</text>
</comment>
<dbReference type="EMBL" id="JACHOQ010000007">
    <property type="protein sequence ID" value="MBB5740873.1"/>
    <property type="molecule type" value="Genomic_DNA"/>
</dbReference>
<dbReference type="Proteomes" id="UP000527324">
    <property type="component" value="Unassembled WGS sequence"/>
</dbReference>
<dbReference type="AlphaFoldDB" id="A0A7W9C860"/>
<name>A0A7W9C860_9CAUL</name>
<evidence type="ECO:0000313" key="1">
    <source>
        <dbReference type="EMBL" id="MBB5740873.1"/>
    </source>
</evidence>